<protein>
    <submittedName>
        <fullName evidence="2">Uncharacterized protein</fullName>
    </submittedName>
</protein>
<evidence type="ECO:0000313" key="3">
    <source>
        <dbReference type="Proteomes" id="UP000669179"/>
    </source>
</evidence>
<keyword evidence="1" id="KW-0472">Membrane</keyword>
<accession>A0A939PLS1</accession>
<organism evidence="2 3">
    <name type="scientific">Actinomadura barringtoniae</name>
    <dbReference type="NCBI Taxonomy" id="1427535"/>
    <lineage>
        <taxon>Bacteria</taxon>
        <taxon>Bacillati</taxon>
        <taxon>Actinomycetota</taxon>
        <taxon>Actinomycetes</taxon>
        <taxon>Streptosporangiales</taxon>
        <taxon>Thermomonosporaceae</taxon>
        <taxon>Actinomadura</taxon>
    </lineage>
</organism>
<dbReference type="Proteomes" id="UP000669179">
    <property type="component" value="Unassembled WGS sequence"/>
</dbReference>
<dbReference type="RefSeq" id="WP_208262912.1">
    <property type="nucleotide sequence ID" value="NZ_JAGEOJ010000028.1"/>
</dbReference>
<evidence type="ECO:0000256" key="1">
    <source>
        <dbReference type="SAM" id="Phobius"/>
    </source>
</evidence>
<feature type="transmembrane region" description="Helical" evidence="1">
    <location>
        <begin position="20"/>
        <end position="41"/>
    </location>
</feature>
<keyword evidence="1" id="KW-1133">Transmembrane helix</keyword>
<keyword evidence="1" id="KW-0812">Transmembrane</keyword>
<name>A0A939PLS1_9ACTN</name>
<sequence>MNGVNGVTGADGVLATHSAITALPFFVPTFIVVAVIAFVIWRDRRRGDDEEHTDAS</sequence>
<comment type="caution">
    <text evidence="2">The sequence shown here is derived from an EMBL/GenBank/DDBJ whole genome shotgun (WGS) entry which is preliminary data.</text>
</comment>
<reference evidence="2" key="1">
    <citation type="submission" date="2021-03" db="EMBL/GenBank/DDBJ databases">
        <authorList>
            <person name="Kanchanasin P."/>
            <person name="Saeng-In P."/>
            <person name="Phongsopitanun W."/>
            <person name="Yuki M."/>
            <person name="Kudo T."/>
            <person name="Ohkuma M."/>
            <person name="Tanasupawat S."/>
        </authorList>
    </citation>
    <scope>NUCLEOTIDE SEQUENCE</scope>
    <source>
        <strain evidence="2">GKU 128</strain>
    </source>
</reference>
<gene>
    <name evidence="2" type="ORF">J4573_46870</name>
</gene>
<evidence type="ECO:0000313" key="2">
    <source>
        <dbReference type="EMBL" id="MBO2454682.1"/>
    </source>
</evidence>
<dbReference type="EMBL" id="JAGEOJ010000028">
    <property type="protein sequence ID" value="MBO2454682.1"/>
    <property type="molecule type" value="Genomic_DNA"/>
</dbReference>
<keyword evidence="3" id="KW-1185">Reference proteome</keyword>
<proteinExistence type="predicted"/>
<dbReference type="AlphaFoldDB" id="A0A939PLS1"/>